<organism evidence="2 3">
    <name type="scientific">Metapseudomonas otitidis</name>
    <dbReference type="NCBI Taxonomy" id="319939"/>
    <lineage>
        <taxon>Bacteria</taxon>
        <taxon>Pseudomonadati</taxon>
        <taxon>Pseudomonadota</taxon>
        <taxon>Gammaproteobacteria</taxon>
        <taxon>Pseudomonadales</taxon>
        <taxon>Pseudomonadaceae</taxon>
        <taxon>Metapseudomonas</taxon>
    </lineage>
</organism>
<feature type="transmembrane region" description="Helical" evidence="1">
    <location>
        <begin position="53"/>
        <end position="71"/>
    </location>
</feature>
<protein>
    <submittedName>
        <fullName evidence="2">Uncharacterized protein</fullName>
    </submittedName>
</protein>
<name>A0A7X3KY42_9GAMM</name>
<evidence type="ECO:0000256" key="1">
    <source>
        <dbReference type="SAM" id="Phobius"/>
    </source>
</evidence>
<dbReference type="EMBL" id="WTFN01000118">
    <property type="protein sequence ID" value="MWK59793.1"/>
    <property type="molecule type" value="Genomic_DNA"/>
</dbReference>
<feature type="transmembrane region" description="Helical" evidence="1">
    <location>
        <begin position="6"/>
        <end position="23"/>
    </location>
</feature>
<keyword evidence="1" id="KW-0472">Membrane</keyword>
<gene>
    <name evidence="2" type="ORF">GO594_27725</name>
</gene>
<keyword evidence="1" id="KW-1133">Transmembrane helix</keyword>
<keyword evidence="1" id="KW-0812">Transmembrane</keyword>
<sequence length="81" mass="8577">MFARIVVGILIGVAAGFFVNRRLPIAAQTLKIIHIFIAVIAMAFIAASFKFGAVFGVIAVAEIACGYFAYLKLFPGDPAEG</sequence>
<evidence type="ECO:0000313" key="3">
    <source>
        <dbReference type="Proteomes" id="UP000461288"/>
    </source>
</evidence>
<reference evidence="2 3" key="1">
    <citation type="submission" date="2019-12" db="EMBL/GenBank/DDBJ databases">
        <title>Draft genome sequence of Pseudomonas otitidis recovered from a chicken carcass.</title>
        <authorList>
            <person name="Vieira T.R."/>
            <person name="Oliviera E.F.C."/>
            <person name="Silva N.M.V."/>
            <person name="Sambrano G.E."/>
            <person name="Cibulski S.P."/>
            <person name="Cardoso M.R.I."/>
        </authorList>
    </citation>
    <scope>NUCLEOTIDE SEQUENCE [LARGE SCALE GENOMIC DNA]</scope>
    <source>
        <strain evidence="2 3">25_K</strain>
    </source>
</reference>
<dbReference type="RefSeq" id="WP_160483092.1">
    <property type="nucleotide sequence ID" value="NZ_JARGCP010000001.1"/>
</dbReference>
<evidence type="ECO:0000313" key="2">
    <source>
        <dbReference type="EMBL" id="MWK59793.1"/>
    </source>
</evidence>
<proteinExistence type="predicted"/>
<comment type="caution">
    <text evidence="2">The sequence shown here is derived from an EMBL/GenBank/DDBJ whole genome shotgun (WGS) entry which is preliminary data.</text>
</comment>
<dbReference type="AlphaFoldDB" id="A0A7X3KY42"/>
<accession>A0A7X3KY42</accession>
<feature type="transmembrane region" description="Helical" evidence="1">
    <location>
        <begin position="30"/>
        <end position="47"/>
    </location>
</feature>
<dbReference type="Proteomes" id="UP000461288">
    <property type="component" value="Unassembled WGS sequence"/>
</dbReference>